<evidence type="ECO:0000259" key="1">
    <source>
        <dbReference type="Pfam" id="PF00534"/>
    </source>
</evidence>
<proteinExistence type="predicted"/>
<evidence type="ECO:0000313" key="2">
    <source>
        <dbReference type="EMBL" id="TNJ34060.1"/>
    </source>
</evidence>
<dbReference type="EMBL" id="VDCI01000016">
    <property type="protein sequence ID" value="TNJ34060.1"/>
    <property type="molecule type" value="Genomic_DNA"/>
</dbReference>
<dbReference type="GO" id="GO:0016757">
    <property type="term" value="F:glycosyltransferase activity"/>
    <property type="evidence" value="ECO:0007669"/>
    <property type="project" value="InterPro"/>
</dbReference>
<feature type="domain" description="Glycosyl transferase family 1" evidence="1">
    <location>
        <begin position="251"/>
        <end position="382"/>
    </location>
</feature>
<protein>
    <submittedName>
        <fullName evidence="2">Glycosyltransferase family 4 protein</fullName>
    </submittedName>
</protein>
<name>A0A5C4RSC0_PROVB</name>
<gene>
    <name evidence="2" type="ORF">FGF68_10535</name>
</gene>
<dbReference type="Gene3D" id="3.40.50.2000">
    <property type="entry name" value="Glycogen Phosphorylase B"/>
    <property type="match status" value="2"/>
</dbReference>
<dbReference type="CDD" id="cd03801">
    <property type="entry name" value="GT4_PimA-like"/>
    <property type="match status" value="1"/>
</dbReference>
<keyword evidence="3" id="KW-1185">Reference proteome</keyword>
<dbReference type="Pfam" id="PF00534">
    <property type="entry name" value="Glycos_transf_1"/>
    <property type="match status" value="1"/>
</dbReference>
<dbReference type="PANTHER" id="PTHR12526">
    <property type="entry name" value="GLYCOSYLTRANSFERASE"/>
    <property type="match status" value="1"/>
</dbReference>
<dbReference type="InterPro" id="IPR001296">
    <property type="entry name" value="Glyco_trans_1"/>
</dbReference>
<keyword evidence="2" id="KW-0808">Transferase</keyword>
<accession>A0A5C4RSC0</accession>
<comment type="caution">
    <text evidence="2">The sequence shown here is derived from an EMBL/GenBank/DDBJ whole genome shotgun (WGS) entry which is preliminary data.</text>
</comment>
<dbReference type="AlphaFoldDB" id="A0A5C4RSC0"/>
<reference evidence="2 3" key="1">
    <citation type="submission" date="2019-05" db="EMBL/GenBank/DDBJ databases">
        <title>Draft Whole-Genome sequence of the green sulfur bacterium Prosthecochloris vibrioformis DSM 260.</title>
        <authorList>
            <person name="Meyer T.E."/>
            <person name="Kyndt J.A."/>
        </authorList>
    </citation>
    <scope>NUCLEOTIDE SEQUENCE [LARGE SCALE GENOMIC DNA]</scope>
    <source>
        <strain evidence="2 3">DSM 260</strain>
    </source>
</reference>
<organism evidence="2 3">
    <name type="scientific">Prosthecochloris vibrioformis</name>
    <name type="common">Chlorobium vibrioforme</name>
    <dbReference type="NCBI Taxonomy" id="1098"/>
    <lineage>
        <taxon>Bacteria</taxon>
        <taxon>Pseudomonadati</taxon>
        <taxon>Chlorobiota</taxon>
        <taxon>Chlorobiia</taxon>
        <taxon>Chlorobiales</taxon>
        <taxon>Chlorobiaceae</taxon>
        <taxon>Prosthecochloris</taxon>
    </lineage>
</organism>
<sequence>MSLVANQSRLRIMILAYSISPVRGSEYSVGWNHVTQMSKFCDLTVIYGLAGDHMGDIEEIENYLQKNGEISNVRFIAIRPSLIARLLNSPNRKGFLVYSFYLAYKVWHRQAARKAQSLLASESFDLVHYLCPIGYREPGFLWQFDIPYVWGPIGGMVPTRSLNGAPRSTISIWKTRLKNLTNAIQLRLSRRVPKAIARADKLVAATSDNAEIIKARFGRDPQVLPENAIPNDWIQHEFKGGQTTVGSCVRLIWIGSLDARKSPDLLIDALKRVSASNWHIDLIGDGSLRSTLVTMIAAAGLGDKVTLTGLIPRSEVKKLMKGADLHIITSMNEANPTVLWEAMASGVPTISLEHCGMRDTICGSCGVLIPMSDYQETCDLIASEIDRFVNDSKILANKKSGVLSCAETHLWSNRANTWLKIYNEAIESHLSNKTRA</sequence>
<dbReference type="Proteomes" id="UP000309544">
    <property type="component" value="Unassembled WGS sequence"/>
</dbReference>
<evidence type="ECO:0000313" key="3">
    <source>
        <dbReference type="Proteomes" id="UP000309544"/>
    </source>
</evidence>
<dbReference type="SUPFAM" id="SSF53756">
    <property type="entry name" value="UDP-Glycosyltransferase/glycogen phosphorylase"/>
    <property type="match status" value="1"/>
</dbReference>